<dbReference type="EC" id="2.7.10.2" evidence="16"/>
<keyword evidence="21" id="KW-1185">Reference proteome</keyword>
<evidence type="ECO:0000256" key="8">
    <source>
        <dbReference type="ARBA" id="ARBA00022840"/>
    </source>
</evidence>
<dbReference type="Proteomes" id="UP000230423">
    <property type="component" value="Unassembled WGS sequence"/>
</dbReference>
<dbReference type="InterPro" id="IPR008266">
    <property type="entry name" value="Tyr_kinase_AS"/>
</dbReference>
<feature type="domain" description="SH2" evidence="18">
    <location>
        <begin position="29"/>
        <end position="147"/>
    </location>
</feature>
<dbReference type="FunFam" id="3.30.200.20:FF:000194">
    <property type="entry name" value="protein-tyrosine kinase 2-beta isoform X1"/>
    <property type="match status" value="1"/>
</dbReference>
<dbReference type="InterPro" id="IPR017441">
    <property type="entry name" value="Protein_kinase_ATP_BS"/>
</dbReference>
<dbReference type="PRINTS" id="PR00109">
    <property type="entry name" value="TYRKINASE"/>
</dbReference>
<comment type="similarity">
    <text evidence="13">Belongs to the protein kinase superfamily. Tyr protein kinase family. Fes/fps subfamily.</text>
</comment>
<evidence type="ECO:0000256" key="11">
    <source>
        <dbReference type="ARBA" id="ARBA00023137"/>
    </source>
</evidence>
<proteinExistence type="inferred from homology"/>
<dbReference type="CDD" id="cd10361">
    <property type="entry name" value="SH2_Fps_family"/>
    <property type="match status" value="1"/>
</dbReference>
<dbReference type="InterPro" id="IPR000980">
    <property type="entry name" value="SH2"/>
</dbReference>
<reference evidence="20 21" key="1">
    <citation type="submission" date="2015-09" db="EMBL/GenBank/DDBJ databases">
        <title>Draft genome of the parasitic nematode Teladorsagia circumcincta isolate WARC Sus (inbred).</title>
        <authorList>
            <person name="Mitreva M."/>
        </authorList>
    </citation>
    <scope>NUCLEOTIDE SEQUENCE [LARGE SCALE GENOMIC DNA]</scope>
    <source>
        <strain evidence="20 21">S</strain>
    </source>
</reference>
<evidence type="ECO:0000259" key="18">
    <source>
        <dbReference type="PROSITE" id="PS50001"/>
    </source>
</evidence>
<keyword evidence="6 15" id="KW-0547">Nucleotide-binding</keyword>
<keyword evidence="7 16" id="KW-0418">Kinase</keyword>
<comment type="catalytic activity">
    <reaction evidence="12 16">
        <text>L-tyrosyl-[protein] + ATP = O-phospho-L-tyrosyl-[protein] + ADP + H(+)</text>
        <dbReference type="Rhea" id="RHEA:10596"/>
        <dbReference type="Rhea" id="RHEA-COMP:10136"/>
        <dbReference type="Rhea" id="RHEA-COMP:20101"/>
        <dbReference type="ChEBI" id="CHEBI:15378"/>
        <dbReference type="ChEBI" id="CHEBI:30616"/>
        <dbReference type="ChEBI" id="CHEBI:46858"/>
        <dbReference type="ChEBI" id="CHEBI:61978"/>
        <dbReference type="ChEBI" id="CHEBI:456216"/>
        <dbReference type="EC" id="2.7.10.2"/>
    </reaction>
</comment>
<dbReference type="PROSITE" id="PS00107">
    <property type="entry name" value="PROTEIN_KINASE_ATP"/>
    <property type="match status" value="1"/>
</dbReference>
<gene>
    <name evidence="20" type="ORF">TELCIR_03811</name>
</gene>
<feature type="compositionally biased region" description="Basic and acidic residues" evidence="17">
    <location>
        <begin position="440"/>
        <end position="454"/>
    </location>
</feature>
<evidence type="ECO:0000313" key="21">
    <source>
        <dbReference type="Proteomes" id="UP000230423"/>
    </source>
</evidence>
<evidence type="ECO:0000256" key="4">
    <source>
        <dbReference type="ARBA" id="ARBA00022490"/>
    </source>
</evidence>
<evidence type="ECO:0000256" key="6">
    <source>
        <dbReference type="ARBA" id="ARBA00022741"/>
    </source>
</evidence>
<dbReference type="CDD" id="cd00192">
    <property type="entry name" value="PTKc"/>
    <property type="match status" value="1"/>
</dbReference>
<evidence type="ECO:0000256" key="9">
    <source>
        <dbReference type="ARBA" id="ARBA00022999"/>
    </source>
</evidence>
<dbReference type="PROSITE" id="PS50001">
    <property type="entry name" value="SH2"/>
    <property type="match status" value="1"/>
</dbReference>
<dbReference type="OrthoDB" id="3256376at2759"/>
<dbReference type="PROSITE" id="PS00109">
    <property type="entry name" value="PROTEIN_KINASE_TYR"/>
    <property type="match status" value="1"/>
</dbReference>
<dbReference type="InterPro" id="IPR001245">
    <property type="entry name" value="Ser-Thr/Tyr_kinase_cat_dom"/>
</dbReference>
<dbReference type="PANTHER" id="PTHR24418">
    <property type="entry name" value="TYROSINE-PROTEIN KINASE"/>
    <property type="match status" value="1"/>
</dbReference>
<dbReference type="InterPro" id="IPR050198">
    <property type="entry name" value="Non-receptor_tyrosine_kinases"/>
</dbReference>
<dbReference type="AlphaFoldDB" id="A0A2G9UVB6"/>
<dbReference type="InterPro" id="IPR000719">
    <property type="entry name" value="Prot_kinase_dom"/>
</dbReference>
<comment type="subcellular location">
    <subcellularLocation>
        <location evidence="1">Cell membrane</location>
        <topology evidence="1">Peripheral membrane protein</topology>
    </subcellularLocation>
    <subcellularLocation>
        <location evidence="2">Cytoplasm</location>
    </subcellularLocation>
</comment>
<feature type="domain" description="Protein kinase" evidence="19">
    <location>
        <begin position="159"/>
        <end position="414"/>
    </location>
</feature>
<keyword evidence="4" id="KW-0963">Cytoplasm</keyword>
<keyword evidence="11 16" id="KW-0829">Tyrosine-protein kinase</keyword>
<dbReference type="Pfam" id="PF07714">
    <property type="entry name" value="PK_Tyr_Ser-Thr"/>
    <property type="match status" value="1"/>
</dbReference>
<evidence type="ECO:0000256" key="2">
    <source>
        <dbReference type="ARBA" id="ARBA00004496"/>
    </source>
</evidence>
<name>A0A2G9UVB6_TELCI</name>
<sequence>MAQNEVEVDPLKKAEEEKEEEKILKELKFYHGYLPREDLLFVLKNEGDYLLRVSEVGSGDKTVEPDMMNKRAIILSVLVEVPPAEVASPLASPTQPGKIKNVIIRKLSSKYYVEIAKPFDSLKELLEYYQTNTAQLNKAKFTLKNPIAQQRWEFHHSDVQLGKLIGEGAYGEVREGTIKKREQTLEVAVKLAKGTGELSKAKIKEMMREARLIRNFKHRNIVRLYGVAVDEQPLYILLELVKGGALNVYLRGNGDKVSVLEKITMCKGAAQGVEYLHKQSCIHMDLAARNCLYSQDKVVKISDFGLSRLGVNYTIRGPRKLPIKWLAPETISTFTFSLKTDVFTYGVMVYEIFTNGNEPWDGYSNAEVKKGLVEGKTLTLPDSCPEEFRNFIKERVYTKDPSARATMSEVVTFIKQRVAIEQSMMVTLDKKSDNEKSVFERLVTDSPPKAKPEAKPTGSSDDANAKEAGAEAQEKIVSKAWMRVDWVKNWRPRKRLDTGLNHEIPIATVGQ</sequence>
<keyword evidence="10" id="KW-0472">Membrane</keyword>
<dbReference type="InterPro" id="IPR011009">
    <property type="entry name" value="Kinase-like_dom_sf"/>
</dbReference>
<evidence type="ECO:0000256" key="7">
    <source>
        <dbReference type="ARBA" id="ARBA00022777"/>
    </source>
</evidence>
<evidence type="ECO:0000259" key="19">
    <source>
        <dbReference type="PROSITE" id="PS50011"/>
    </source>
</evidence>
<dbReference type="GO" id="GO:0005737">
    <property type="term" value="C:cytoplasm"/>
    <property type="evidence" value="ECO:0007669"/>
    <property type="project" value="UniProtKB-SubCell"/>
</dbReference>
<evidence type="ECO:0000256" key="12">
    <source>
        <dbReference type="ARBA" id="ARBA00051245"/>
    </source>
</evidence>
<dbReference type="Gene3D" id="3.30.200.20">
    <property type="entry name" value="Phosphorylase Kinase, domain 1"/>
    <property type="match status" value="1"/>
</dbReference>
<dbReference type="EMBL" id="KZ345321">
    <property type="protein sequence ID" value="PIO74184.1"/>
    <property type="molecule type" value="Genomic_DNA"/>
</dbReference>
<evidence type="ECO:0000256" key="5">
    <source>
        <dbReference type="ARBA" id="ARBA00022679"/>
    </source>
</evidence>
<evidence type="ECO:0000256" key="3">
    <source>
        <dbReference type="ARBA" id="ARBA00022475"/>
    </source>
</evidence>
<evidence type="ECO:0000256" key="16">
    <source>
        <dbReference type="RuleBase" id="RU362096"/>
    </source>
</evidence>
<dbReference type="SMART" id="SM00252">
    <property type="entry name" value="SH2"/>
    <property type="match status" value="1"/>
</dbReference>
<evidence type="ECO:0000256" key="15">
    <source>
        <dbReference type="PROSITE-ProRule" id="PRU10141"/>
    </source>
</evidence>
<accession>A0A2G9UVB6</accession>
<evidence type="ECO:0000313" key="20">
    <source>
        <dbReference type="EMBL" id="PIO74184.1"/>
    </source>
</evidence>
<feature type="compositionally biased region" description="Basic and acidic residues" evidence="17">
    <location>
        <begin position="463"/>
        <end position="472"/>
    </location>
</feature>
<dbReference type="InterPro" id="IPR036860">
    <property type="entry name" value="SH2_dom_sf"/>
</dbReference>
<dbReference type="GO" id="GO:0005886">
    <property type="term" value="C:plasma membrane"/>
    <property type="evidence" value="ECO:0007669"/>
    <property type="project" value="UniProtKB-SubCell"/>
</dbReference>
<evidence type="ECO:0000256" key="14">
    <source>
        <dbReference type="PROSITE-ProRule" id="PRU00191"/>
    </source>
</evidence>
<dbReference type="Gene3D" id="3.30.505.10">
    <property type="entry name" value="SH2 domain"/>
    <property type="match status" value="1"/>
</dbReference>
<evidence type="ECO:0000256" key="17">
    <source>
        <dbReference type="SAM" id="MobiDB-lite"/>
    </source>
</evidence>
<dbReference type="GO" id="GO:0005524">
    <property type="term" value="F:ATP binding"/>
    <property type="evidence" value="ECO:0007669"/>
    <property type="project" value="UniProtKB-UniRule"/>
</dbReference>
<feature type="region of interest" description="Disordered" evidence="17">
    <location>
        <begin position="440"/>
        <end position="472"/>
    </location>
</feature>
<dbReference type="SUPFAM" id="SSF55550">
    <property type="entry name" value="SH2 domain"/>
    <property type="match status" value="1"/>
</dbReference>
<dbReference type="InterPro" id="IPR035849">
    <property type="entry name" value="Fes/Fps/Fer_SH2"/>
</dbReference>
<keyword evidence="9 14" id="KW-0727">SH2 domain</keyword>
<keyword evidence="5 16" id="KW-0808">Transferase</keyword>
<dbReference type="PROSITE" id="PS50011">
    <property type="entry name" value="PROTEIN_KINASE_DOM"/>
    <property type="match status" value="1"/>
</dbReference>
<organism evidence="20 21">
    <name type="scientific">Teladorsagia circumcincta</name>
    <name type="common">Brown stomach worm</name>
    <name type="synonym">Ostertagia circumcincta</name>
    <dbReference type="NCBI Taxonomy" id="45464"/>
    <lineage>
        <taxon>Eukaryota</taxon>
        <taxon>Metazoa</taxon>
        <taxon>Ecdysozoa</taxon>
        <taxon>Nematoda</taxon>
        <taxon>Chromadorea</taxon>
        <taxon>Rhabditida</taxon>
        <taxon>Rhabditina</taxon>
        <taxon>Rhabditomorpha</taxon>
        <taxon>Strongyloidea</taxon>
        <taxon>Trichostrongylidae</taxon>
        <taxon>Teladorsagia</taxon>
    </lineage>
</organism>
<dbReference type="Gene3D" id="1.10.510.10">
    <property type="entry name" value="Transferase(Phosphotransferase) domain 1"/>
    <property type="match status" value="1"/>
</dbReference>
<protein>
    <recommendedName>
        <fullName evidence="16">Tyrosine-protein kinase</fullName>
        <ecNumber evidence="16">2.7.10.2</ecNumber>
    </recommendedName>
</protein>
<dbReference type="SUPFAM" id="SSF56112">
    <property type="entry name" value="Protein kinase-like (PK-like)"/>
    <property type="match status" value="1"/>
</dbReference>
<evidence type="ECO:0000256" key="13">
    <source>
        <dbReference type="ARBA" id="ARBA00061333"/>
    </source>
</evidence>
<evidence type="ECO:0000256" key="1">
    <source>
        <dbReference type="ARBA" id="ARBA00004202"/>
    </source>
</evidence>
<feature type="binding site" evidence="15">
    <location>
        <position position="190"/>
    </location>
    <ligand>
        <name>ATP</name>
        <dbReference type="ChEBI" id="CHEBI:30616"/>
    </ligand>
</feature>
<evidence type="ECO:0000256" key="10">
    <source>
        <dbReference type="ARBA" id="ARBA00023136"/>
    </source>
</evidence>
<keyword evidence="3" id="KW-1003">Cell membrane</keyword>
<dbReference type="GO" id="GO:0004715">
    <property type="term" value="F:non-membrane spanning protein tyrosine kinase activity"/>
    <property type="evidence" value="ECO:0007669"/>
    <property type="project" value="UniProtKB-EC"/>
</dbReference>
<keyword evidence="8 15" id="KW-0067">ATP-binding</keyword>